<proteinExistence type="predicted"/>
<dbReference type="Proteomes" id="UP000267418">
    <property type="component" value="Unassembled WGS sequence"/>
</dbReference>
<evidence type="ECO:0000259" key="1">
    <source>
        <dbReference type="SMART" id="SM00858"/>
    </source>
</evidence>
<reference evidence="2 3" key="1">
    <citation type="submission" date="2018-12" db="EMBL/GenBank/DDBJ databases">
        <title>The genome of Variovorax gossypii DSM 100435.</title>
        <authorList>
            <person name="Gao J."/>
            <person name="Sun J."/>
        </authorList>
    </citation>
    <scope>NUCLEOTIDE SEQUENCE [LARGE SCALE GENOMIC DNA]</scope>
    <source>
        <strain evidence="2 3">DSM 100435</strain>
    </source>
</reference>
<dbReference type="EMBL" id="RXOE01000001">
    <property type="protein sequence ID" value="RTQ37419.1"/>
    <property type="molecule type" value="Genomic_DNA"/>
</dbReference>
<dbReference type="GO" id="GO:0050661">
    <property type="term" value="F:NADP binding"/>
    <property type="evidence" value="ECO:0007669"/>
    <property type="project" value="InterPro"/>
</dbReference>
<dbReference type="PANTHER" id="PTHR37850:SF3">
    <property type="entry name" value="BLR7815 PROTEIN"/>
    <property type="match status" value="1"/>
</dbReference>
<evidence type="ECO:0000313" key="3">
    <source>
        <dbReference type="Proteomes" id="UP000267418"/>
    </source>
</evidence>
<keyword evidence="2" id="KW-0282">Flagellum</keyword>
<feature type="domain" description="SAF" evidence="1">
    <location>
        <begin position="361"/>
        <end position="426"/>
    </location>
</feature>
<dbReference type="SUPFAM" id="SSF51735">
    <property type="entry name" value="NAD(P)-binding Rossmann-fold domains"/>
    <property type="match status" value="1"/>
</dbReference>
<comment type="caution">
    <text evidence="2">The sequence shown here is derived from an EMBL/GenBank/DDBJ whole genome shotgun (WGS) entry which is preliminary data.</text>
</comment>
<dbReference type="RefSeq" id="WP_126469137.1">
    <property type="nucleotide sequence ID" value="NZ_RXOE01000001.1"/>
</dbReference>
<sequence length="459" mass="49420">MSLHSRLQQRAAEGRPIRVGLIGAGKFGAMYLAQIPRTPGVQLVAIADLSPDAARVNLERVGWQRERAAAASVHEALKLGTTWITDDWQAVTREPSIDIVVECTGNPIAAVDHCLDAFAHGKHVVNVTVEADAFCGPLLARKAQQAGVVYSLAFGDQPALICDLVDWARTCGFPVVAAGRGHKWLPHFTESTPETVWGNYGLTPEQAKRGGLNPKMFNSFLDGSKPSIESSAVANATGLTVPSDGLLYPPASVEDIPFVTRPKSEGGVLERKGMVEVISSLEADGRKIPYDIRMGVWVTVEAETDYIRNCFEEYNAHTDPSGRYFTLYKRWHLIGLEVGMSVASVALRGEPTGVATCWNADVVATAKRDLAAGEMLDGEGGYTVWGKLLPADRSLRLGGLPLGLAHNVRLARPVKKGQSLSWADVAIDTTTAAYKVRSEMEALFAPQAPVRAQTQAQAA</sequence>
<dbReference type="Pfam" id="PF21135">
    <property type="entry name" value="DRL_cat"/>
    <property type="match status" value="1"/>
</dbReference>
<dbReference type="Pfam" id="PF03447">
    <property type="entry name" value="NAD_binding_3"/>
    <property type="match status" value="1"/>
</dbReference>
<keyword evidence="2" id="KW-0966">Cell projection</keyword>
<dbReference type="GO" id="GO:0016491">
    <property type="term" value="F:oxidoreductase activity"/>
    <property type="evidence" value="ECO:0007669"/>
    <property type="project" value="InterPro"/>
</dbReference>
<dbReference type="Gene3D" id="3.40.50.720">
    <property type="entry name" value="NAD(P)-binding Rossmann-like Domain"/>
    <property type="match status" value="1"/>
</dbReference>
<dbReference type="SMART" id="SM00858">
    <property type="entry name" value="SAF"/>
    <property type="match status" value="1"/>
</dbReference>
<protein>
    <submittedName>
        <fullName evidence="2">Flagellar biosynthesis protein FlgA</fullName>
    </submittedName>
</protein>
<dbReference type="InterPro" id="IPR036291">
    <property type="entry name" value="NAD(P)-bd_dom_sf"/>
</dbReference>
<dbReference type="OrthoDB" id="9777844at2"/>
<keyword evidence="2" id="KW-0969">Cilium</keyword>
<keyword evidence="3" id="KW-1185">Reference proteome</keyword>
<gene>
    <name evidence="2" type="ORF">EJP69_06740</name>
</gene>
<dbReference type="Pfam" id="PF08666">
    <property type="entry name" value="SAF"/>
    <property type="match status" value="1"/>
</dbReference>
<accession>A0A431TTE4</accession>
<dbReference type="PANTHER" id="PTHR37850">
    <property type="entry name" value="STRU PROTEIN"/>
    <property type="match status" value="1"/>
</dbReference>
<dbReference type="InterPro" id="IPR013974">
    <property type="entry name" value="SAF"/>
</dbReference>
<organism evidence="2 3">
    <name type="scientific">Variovorax gossypii</name>
    <dbReference type="NCBI Taxonomy" id="1679495"/>
    <lineage>
        <taxon>Bacteria</taxon>
        <taxon>Pseudomonadati</taxon>
        <taxon>Pseudomonadota</taxon>
        <taxon>Betaproteobacteria</taxon>
        <taxon>Burkholderiales</taxon>
        <taxon>Comamonadaceae</taxon>
        <taxon>Variovorax</taxon>
    </lineage>
</organism>
<dbReference type="InterPro" id="IPR005106">
    <property type="entry name" value="Asp/hSer_DH_NAD-bd"/>
</dbReference>
<dbReference type="CDD" id="cd11616">
    <property type="entry name" value="SAF_DH_OX_like"/>
    <property type="match status" value="1"/>
</dbReference>
<evidence type="ECO:0000313" key="2">
    <source>
        <dbReference type="EMBL" id="RTQ37419.1"/>
    </source>
</evidence>
<dbReference type="AlphaFoldDB" id="A0A431TTE4"/>
<dbReference type="InterPro" id="IPR048423">
    <property type="entry name" value="DRL_cat"/>
</dbReference>
<name>A0A431TTE4_9BURK</name>